<dbReference type="Gene3D" id="1.20.1530.20">
    <property type="match status" value="1"/>
</dbReference>
<evidence type="ECO:0000256" key="4">
    <source>
        <dbReference type="ARBA" id="ARBA00022989"/>
    </source>
</evidence>
<feature type="transmembrane region" description="Helical" evidence="7">
    <location>
        <begin position="130"/>
        <end position="150"/>
    </location>
</feature>
<feature type="transmembrane region" description="Helical" evidence="7">
    <location>
        <begin position="62"/>
        <end position="84"/>
    </location>
</feature>
<accession>A0ABY4BWJ9</accession>
<evidence type="ECO:0000313" key="10">
    <source>
        <dbReference type="Proteomes" id="UP000831460"/>
    </source>
</evidence>
<dbReference type="RefSeq" id="WP_243551216.1">
    <property type="nucleotide sequence ID" value="NZ_CP094532.1"/>
</dbReference>
<keyword evidence="6 7" id="KW-0472">Membrane</keyword>
<dbReference type="PANTHER" id="PTHR32468:SF0">
    <property type="entry name" value="K(+)_H(+) ANTIPORTER 1"/>
    <property type="match status" value="1"/>
</dbReference>
<evidence type="ECO:0000256" key="5">
    <source>
        <dbReference type="ARBA" id="ARBA00023065"/>
    </source>
</evidence>
<dbReference type="Pfam" id="PF00999">
    <property type="entry name" value="Na_H_Exchanger"/>
    <property type="match status" value="1"/>
</dbReference>
<keyword evidence="3 7" id="KW-0812">Transmembrane</keyword>
<feature type="transmembrane region" description="Helical" evidence="7">
    <location>
        <begin position="91"/>
        <end position="110"/>
    </location>
</feature>
<organism evidence="9 10">
    <name type="scientific">Chryseobacterium suipulveris</name>
    <dbReference type="NCBI Taxonomy" id="2929800"/>
    <lineage>
        <taxon>Bacteria</taxon>
        <taxon>Pseudomonadati</taxon>
        <taxon>Bacteroidota</taxon>
        <taxon>Flavobacteriia</taxon>
        <taxon>Flavobacteriales</taxon>
        <taxon>Weeksellaceae</taxon>
        <taxon>Chryseobacterium group</taxon>
        <taxon>Chryseobacterium</taxon>
    </lineage>
</organism>
<feature type="transmembrane region" description="Helical" evidence="7">
    <location>
        <begin position="192"/>
        <end position="213"/>
    </location>
</feature>
<feature type="transmembrane region" description="Helical" evidence="7">
    <location>
        <begin position="157"/>
        <end position="180"/>
    </location>
</feature>
<dbReference type="Proteomes" id="UP000831460">
    <property type="component" value="Chromosome"/>
</dbReference>
<keyword evidence="4 7" id="KW-1133">Transmembrane helix</keyword>
<feature type="transmembrane region" description="Helical" evidence="7">
    <location>
        <begin position="291"/>
        <end position="308"/>
    </location>
</feature>
<keyword evidence="5" id="KW-0406">Ion transport</keyword>
<keyword evidence="10" id="KW-1185">Reference proteome</keyword>
<feature type="transmembrane region" description="Helical" evidence="7">
    <location>
        <begin position="314"/>
        <end position="331"/>
    </location>
</feature>
<evidence type="ECO:0000256" key="1">
    <source>
        <dbReference type="ARBA" id="ARBA00004141"/>
    </source>
</evidence>
<proteinExistence type="predicted"/>
<evidence type="ECO:0000259" key="8">
    <source>
        <dbReference type="Pfam" id="PF00999"/>
    </source>
</evidence>
<dbReference type="InterPro" id="IPR038770">
    <property type="entry name" value="Na+/solute_symporter_sf"/>
</dbReference>
<evidence type="ECO:0000256" key="6">
    <source>
        <dbReference type="ARBA" id="ARBA00023136"/>
    </source>
</evidence>
<evidence type="ECO:0000256" key="2">
    <source>
        <dbReference type="ARBA" id="ARBA00022448"/>
    </source>
</evidence>
<dbReference type="InterPro" id="IPR006153">
    <property type="entry name" value="Cation/H_exchanger_TM"/>
</dbReference>
<dbReference type="PANTHER" id="PTHR32468">
    <property type="entry name" value="CATION/H + ANTIPORTER"/>
    <property type="match status" value="1"/>
</dbReference>
<gene>
    <name evidence="9" type="ORF">MTP09_06195</name>
</gene>
<name>A0ABY4BWJ9_9FLAO</name>
<feature type="transmembrane region" description="Helical" evidence="7">
    <location>
        <begin position="225"/>
        <end position="248"/>
    </location>
</feature>
<evidence type="ECO:0000256" key="3">
    <source>
        <dbReference type="ARBA" id="ARBA00022692"/>
    </source>
</evidence>
<reference evidence="9 10" key="1">
    <citation type="submission" date="2022-03" db="EMBL/GenBank/DDBJ databases">
        <title>Chryseobacterium sp. isolated from particulate matters in swine house.</title>
        <authorList>
            <person name="Won M."/>
            <person name="Kim S.-J."/>
            <person name="Kwon S.-W."/>
        </authorList>
    </citation>
    <scope>NUCLEOTIDE SEQUENCE [LARGE SCALE GENOMIC DNA]</scope>
    <source>
        <strain evidence="9 10">SC2-2</strain>
    </source>
</reference>
<protein>
    <submittedName>
        <fullName evidence="9">Cation:proton antiporter</fullName>
    </submittedName>
</protein>
<sequence>MAKYRNVFFYVITILFFSGLMYYFFIEGKTLEINQNVIHKVSEGSMWETFVASFKENLHHPLALLLAQIVTIILAARLFGWICIKIKQPAVIGEMIAGIVLGPSLLGLYFPDFSAFLFPSESLGNLQFLSQIGLILFMFIVGMELDLSVLRKKAHDAVVISHASIIIPFALGIGLSYFLYLEFAPKGVQFTSFALFIAIAMSITAFPVLARIVQERNLQKTRLGTVVITCAAADDITAWCILAAVIAIVKAGSFTSSLFVIIMAIIYVLMMIKIVRPFLKRIADLQTGKGIISKAFVAIFFLVLILSSYATEVIGIHALFGAFMAGAIMPENTKFRNLFIEKVEDVAMILLLPLFFVFTGLRTQIGLLDDSHLWITAALIISVAVVGKFAGSAFTAKFLKMSWKDSLTIGALMNTRGLMELIVLNIGYELGVLSPQIFTMMVIMALFTTFMTGPALDLINFLFKNKTSENEIIDEINANQYKVLISFDKPDSGSALLKLADNLTHKMKDKKSITVMNIAPTTELHSFDADLYKEEQFAETLETSQELKIPVKTLFKVSNDLEGDLLNISKKGNYDLLLIMLGRSIYEGSILGKLLGFTTKIINPEKLINTVKGKNPIFNSSPFDDFTLSIMDKTTIPVGIMINKNFQNATKVFVPIFDLNDFFLLEYAKNLIHNNDSQIIILDAAGEINRNTEIKETIRNIEQVAPNNISLYENQKIDKEFLATMQLMLISTQSWKKLIDSKSIWLTSIPSTLIISNN</sequence>
<feature type="domain" description="Cation/H+ exchanger transmembrane" evidence="8">
    <location>
        <begin position="74"/>
        <end position="456"/>
    </location>
</feature>
<evidence type="ECO:0000313" key="9">
    <source>
        <dbReference type="EMBL" id="UOE42226.1"/>
    </source>
</evidence>
<dbReference type="EMBL" id="CP094532">
    <property type="protein sequence ID" value="UOE42226.1"/>
    <property type="molecule type" value="Genomic_DNA"/>
</dbReference>
<keyword evidence="2" id="KW-0813">Transport</keyword>
<feature type="transmembrane region" description="Helical" evidence="7">
    <location>
        <begin position="254"/>
        <end position="279"/>
    </location>
</feature>
<feature type="transmembrane region" description="Helical" evidence="7">
    <location>
        <begin position="343"/>
        <end position="361"/>
    </location>
</feature>
<dbReference type="InterPro" id="IPR050794">
    <property type="entry name" value="CPA2_transporter"/>
</dbReference>
<comment type="subcellular location">
    <subcellularLocation>
        <location evidence="1">Membrane</location>
        <topology evidence="1">Multi-pass membrane protein</topology>
    </subcellularLocation>
</comment>
<feature type="transmembrane region" description="Helical" evidence="7">
    <location>
        <begin position="7"/>
        <end position="26"/>
    </location>
</feature>
<feature type="transmembrane region" description="Helical" evidence="7">
    <location>
        <begin position="373"/>
        <end position="395"/>
    </location>
</feature>
<evidence type="ECO:0000256" key="7">
    <source>
        <dbReference type="SAM" id="Phobius"/>
    </source>
</evidence>